<dbReference type="PIRSF" id="PIRSF004762">
    <property type="entry name" value="CHP00423"/>
    <property type="match status" value="1"/>
</dbReference>
<dbReference type="AlphaFoldDB" id="A0A1M6BDN5"/>
<dbReference type="PANTHER" id="PTHR43726">
    <property type="entry name" value="3-METHYLORNITHINE SYNTHASE"/>
    <property type="match status" value="1"/>
</dbReference>
<dbReference type="PANTHER" id="PTHR43726:SF1">
    <property type="entry name" value="BIOTIN SYNTHASE"/>
    <property type="match status" value="1"/>
</dbReference>
<dbReference type="GO" id="GO:0042364">
    <property type="term" value="P:water-soluble vitamin biosynthetic process"/>
    <property type="evidence" value="ECO:0007669"/>
    <property type="project" value="UniProtKB-ARBA"/>
</dbReference>
<dbReference type="SFLD" id="SFLDG01082">
    <property type="entry name" value="B12-binding_domain_containing"/>
    <property type="match status" value="1"/>
</dbReference>
<dbReference type="GO" id="GO:0046872">
    <property type="term" value="F:metal ion binding"/>
    <property type="evidence" value="ECO:0007669"/>
    <property type="project" value="UniProtKB-KW"/>
</dbReference>
<dbReference type="InterPro" id="IPR010722">
    <property type="entry name" value="BATS_dom"/>
</dbReference>
<dbReference type="GO" id="GO:0016740">
    <property type="term" value="F:transferase activity"/>
    <property type="evidence" value="ECO:0007669"/>
    <property type="project" value="TreeGrafter"/>
</dbReference>
<evidence type="ECO:0000256" key="2">
    <source>
        <dbReference type="ARBA" id="ARBA00022691"/>
    </source>
</evidence>
<proteinExistence type="predicted"/>
<evidence type="ECO:0000259" key="9">
    <source>
        <dbReference type="PROSITE" id="PS51918"/>
    </source>
</evidence>
<evidence type="ECO:0000256" key="8">
    <source>
        <dbReference type="PIRSR" id="PIRSR004762-2"/>
    </source>
</evidence>
<feature type="binding site" evidence="7">
    <location>
        <position position="77"/>
    </location>
    <ligand>
        <name>[4Fe-4S] cluster</name>
        <dbReference type="ChEBI" id="CHEBI:49883"/>
        <note>4Fe-4S-S-AdoMet</note>
    </ligand>
</feature>
<evidence type="ECO:0000256" key="7">
    <source>
        <dbReference type="PIRSR" id="PIRSR004762-1"/>
    </source>
</evidence>
<feature type="binding site" evidence="8">
    <location>
        <position position="170"/>
    </location>
    <ligand>
        <name>S-adenosyl-L-methionine</name>
        <dbReference type="ChEBI" id="CHEBI:59789"/>
    </ligand>
</feature>
<evidence type="ECO:0000313" key="10">
    <source>
        <dbReference type="EMBL" id="SHI46852.1"/>
    </source>
</evidence>
<dbReference type="SMART" id="SM00729">
    <property type="entry name" value="Elp3"/>
    <property type="match status" value="1"/>
</dbReference>
<dbReference type="InterPro" id="IPR058240">
    <property type="entry name" value="rSAM_sf"/>
</dbReference>
<dbReference type="NCBIfam" id="TIGR03956">
    <property type="entry name" value="rSAM_HydE"/>
    <property type="match status" value="1"/>
</dbReference>
<gene>
    <name evidence="10" type="ORF">SAMN02745176_00412</name>
</gene>
<dbReference type="InterPro" id="IPR006638">
    <property type="entry name" value="Elp3/MiaA/NifB-like_rSAM"/>
</dbReference>
<dbReference type="Proteomes" id="UP000184442">
    <property type="component" value="Unassembled WGS sequence"/>
</dbReference>
<evidence type="ECO:0000256" key="4">
    <source>
        <dbReference type="ARBA" id="ARBA00023004"/>
    </source>
</evidence>
<dbReference type="Gene3D" id="3.20.20.70">
    <property type="entry name" value="Aldolase class I"/>
    <property type="match status" value="1"/>
</dbReference>
<dbReference type="InterPro" id="IPR013785">
    <property type="entry name" value="Aldolase_TIM"/>
</dbReference>
<dbReference type="CDD" id="cd01335">
    <property type="entry name" value="Radical_SAM"/>
    <property type="match status" value="1"/>
</dbReference>
<organism evidence="10 11">
    <name type="scientific">Lutispora thermophila DSM 19022</name>
    <dbReference type="NCBI Taxonomy" id="1122184"/>
    <lineage>
        <taxon>Bacteria</taxon>
        <taxon>Bacillati</taxon>
        <taxon>Bacillota</taxon>
        <taxon>Clostridia</taxon>
        <taxon>Lutisporales</taxon>
        <taxon>Lutisporaceae</taxon>
        <taxon>Lutispora</taxon>
    </lineage>
</organism>
<dbReference type="EMBL" id="FQZS01000003">
    <property type="protein sequence ID" value="SHI46852.1"/>
    <property type="molecule type" value="Genomic_DNA"/>
</dbReference>
<dbReference type="InterPro" id="IPR024021">
    <property type="entry name" value="FeFe-hyd_HydE_rSAM"/>
</dbReference>
<name>A0A1M6BDN5_9FIRM</name>
<keyword evidence="11" id="KW-1185">Reference proteome</keyword>
<sequence length="364" mass="41923">MNIDLTDVKKVSQWMESANKKDISNIISFFYEDATENECSALHRLACEARDMHYNGRVYFRGLIEFTNYCKNDCYYCGIQRSNQNITRYRLSEEEILKSCERGYRLGFRTFVLQGGEDMYFTDSRLCSIISKIKEKYPDCAVTLSAGERSRESYKNLYDAGADRYLLRHETANEEHYRKLHPAELSLENRKRCLYDLKEIGFQVGAGFMVDSPFQTYETLAEDFIFLRELKPHMIGIGPFIPHKDTRFAGYYNPSSQHTLILLSLIRIMLPKTLLPSTTALGTVDKNGQRKGFAAGANVIMPNLSPMEHRGDYTLYDNKLYTGLESSEQLAALVRNIESMGLTPDFSRGDYVDMQNAARRLNQQ</sequence>
<keyword evidence="3" id="KW-0479">Metal-binding</keyword>
<feature type="binding site" evidence="8">
    <location>
        <position position="190"/>
    </location>
    <ligand>
        <name>S-adenosyl-L-methionine</name>
        <dbReference type="ChEBI" id="CHEBI:59789"/>
    </ligand>
</feature>
<evidence type="ECO:0000256" key="5">
    <source>
        <dbReference type="ARBA" id="ARBA00023014"/>
    </source>
</evidence>
<dbReference type="InterPro" id="IPR034422">
    <property type="entry name" value="HydE/PylB-like"/>
</dbReference>
<protein>
    <submittedName>
        <fullName evidence="10">Biotin synthase</fullName>
    </submittedName>
</protein>
<dbReference type="PROSITE" id="PS51918">
    <property type="entry name" value="RADICAL_SAM"/>
    <property type="match status" value="1"/>
</dbReference>
<dbReference type="SFLD" id="SFLDG01060">
    <property type="entry name" value="BATS_domain_containing"/>
    <property type="match status" value="1"/>
</dbReference>
<dbReference type="RefSeq" id="WP_073023962.1">
    <property type="nucleotide sequence ID" value="NZ_FQZS01000003.1"/>
</dbReference>
<dbReference type="SUPFAM" id="SSF102114">
    <property type="entry name" value="Radical SAM enzymes"/>
    <property type="match status" value="1"/>
</dbReference>
<evidence type="ECO:0000256" key="3">
    <source>
        <dbReference type="ARBA" id="ARBA00022723"/>
    </source>
</evidence>
<evidence type="ECO:0000256" key="6">
    <source>
        <dbReference type="ARBA" id="ARBA00034078"/>
    </source>
</evidence>
<feature type="binding site" evidence="7">
    <location>
        <position position="70"/>
    </location>
    <ligand>
        <name>[4Fe-4S] cluster</name>
        <dbReference type="ChEBI" id="CHEBI:49883"/>
        <note>4Fe-4S-S-AdoMet</note>
    </ligand>
</feature>
<dbReference type="SFLD" id="SFLDF00348">
    <property type="entry name" value="FeFe_hydrogenase_maturase_(Hyd"/>
    <property type="match status" value="1"/>
</dbReference>
<dbReference type="OrthoDB" id="9775764at2"/>
<dbReference type="Pfam" id="PF04055">
    <property type="entry name" value="Radical_SAM"/>
    <property type="match status" value="1"/>
</dbReference>
<keyword evidence="4 7" id="KW-0408">Iron</keyword>
<feature type="binding site" evidence="8">
    <location>
        <position position="145"/>
    </location>
    <ligand>
        <name>(3R)-3-methyl-D-ornithine</name>
        <dbReference type="ChEBI" id="CHEBI:64642"/>
    </ligand>
</feature>
<dbReference type="STRING" id="1122184.SAMN02745176_00412"/>
<feature type="binding site" evidence="7">
    <location>
        <position position="74"/>
    </location>
    <ligand>
        <name>[4Fe-4S] cluster</name>
        <dbReference type="ChEBI" id="CHEBI:49883"/>
        <note>4Fe-4S-S-AdoMet</note>
    </ligand>
</feature>
<reference evidence="10 11" key="1">
    <citation type="submission" date="2016-11" db="EMBL/GenBank/DDBJ databases">
        <authorList>
            <person name="Jaros S."/>
            <person name="Januszkiewicz K."/>
            <person name="Wedrychowicz H."/>
        </authorList>
    </citation>
    <scope>NUCLEOTIDE SEQUENCE [LARGE SCALE GENOMIC DNA]</scope>
    <source>
        <strain evidence="10 11">DSM 19022</strain>
    </source>
</reference>
<comment type="cofactor">
    <cofactor evidence="7">
        <name>[4Fe-4S] cluster</name>
        <dbReference type="ChEBI" id="CHEBI:49883"/>
    </cofactor>
    <text evidence="7">Binds 1 [4Fe-4S] cluster. The cluster is coordinated with 3 cysteines and an exchangeable S-adenosyl-L-methionine.</text>
</comment>
<keyword evidence="1 7" id="KW-0004">4Fe-4S</keyword>
<dbReference type="GO" id="GO:0044272">
    <property type="term" value="P:sulfur compound biosynthetic process"/>
    <property type="evidence" value="ECO:0007669"/>
    <property type="project" value="UniProtKB-ARBA"/>
</dbReference>
<accession>A0A1M6BDN5</accession>
<keyword evidence="5 7" id="KW-0411">Iron-sulfur</keyword>
<dbReference type="InterPro" id="IPR007197">
    <property type="entry name" value="rSAM"/>
</dbReference>
<dbReference type="SFLD" id="SFLDG01280">
    <property type="entry name" value="HydE/PylB-like"/>
    <property type="match status" value="1"/>
</dbReference>
<evidence type="ECO:0000313" key="11">
    <source>
        <dbReference type="Proteomes" id="UP000184442"/>
    </source>
</evidence>
<dbReference type="SFLD" id="SFLDS00029">
    <property type="entry name" value="Radical_SAM"/>
    <property type="match status" value="1"/>
</dbReference>
<keyword evidence="2 7" id="KW-0949">S-adenosyl-L-methionine</keyword>
<feature type="domain" description="Radical SAM core" evidence="9">
    <location>
        <begin position="56"/>
        <end position="278"/>
    </location>
</feature>
<dbReference type="SMART" id="SM00876">
    <property type="entry name" value="BATS"/>
    <property type="match status" value="1"/>
</dbReference>
<comment type="cofactor">
    <cofactor evidence="6">
        <name>[2Fe-2S] cluster</name>
        <dbReference type="ChEBI" id="CHEBI:190135"/>
    </cofactor>
</comment>
<dbReference type="GO" id="GO:0051539">
    <property type="term" value="F:4 iron, 4 sulfur cluster binding"/>
    <property type="evidence" value="ECO:0007669"/>
    <property type="project" value="UniProtKB-KW"/>
</dbReference>
<evidence type="ECO:0000256" key="1">
    <source>
        <dbReference type="ARBA" id="ARBA00022485"/>
    </source>
</evidence>